<name>A0A372LQ44_9BACI</name>
<organism evidence="1 2">
    <name type="scientific">Peribacillus saganii</name>
    <dbReference type="NCBI Taxonomy" id="2303992"/>
    <lineage>
        <taxon>Bacteria</taxon>
        <taxon>Bacillati</taxon>
        <taxon>Bacillota</taxon>
        <taxon>Bacilli</taxon>
        <taxon>Bacillales</taxon>
        <taxon>Bacillaceae</taxon>
        <taxon>Peribacillus</taxon>
    </lineage>
</organism>
<evidence type="ECO:0000313" key="1">
    <source>
        <dbReference type="EMBL" id="RFU70339.1"/>
    </source>
</evidence>
<gene>
    <name evidence="1" type="ORF">D0469_06990</name>
</gene>
<comment type="caution">
    <text evidence="1">The sequence shown here is derived from an EMBL/GenBank/DDBJ whole genome shotgun (WGS) entry which is preliminary data.</text>
</comment>
<dbReference type="EMBL" id="QVTE01000016">
    <property type="protein sequence ID" value="RFU70339.1"/>
    <property type="molecule type" value="Genomic_DNA"/>
</dbReference>
<dbReference type="Proteomes" id="UP000264541">
    <property type="component" value="Unassembled WGS sequence"/>
</dbReference>
<proteinExistence type="predicted"/>
<reference evidence="1 2" key="1">
    <citation type="submission" date="2018-08" db="EMBL/GenBank/DDBJ databases">
        <title>Bacillus chawlae sp. nov., Bacillus glennii sp. nov., and Bacillus saganii sp. nov. Isolated from the Vehicle Assembly Building at Kennedy Space Center where the Viking Spacecraft were Assembled.</title>
        <authorList>
            <person name="Seuylemezian A."/>
            <person name="Vaishampayan P."/>
        </authorList>
    </citation>
    <scope>NUCLEOTIDE SEQUENCE [LARGE SCALE GENOMIC DNA]</scope>
    <source>
        <strain evidence="1 2">V47-23a</strain>
    </source>
</reference>
<keyword evidence="2" id="KW-1185">Reference proteome</keyword>
<dbReference type="RefSeq" id="WP_117325922.1">
    <property type="nucleotide sequence ID" value="NZ_QVTE01000016.1"/>
</dbReference>
<accession>A0A372LQ44</accession>
<protein>
    <submittedName>
        <fullName evidence="1">Uncharacterized protein</fullName>
    </submittedName>
</protein>
<evidence type="ECO:0000313" key="2">
    <source>
        <dbReference type="Proteomes" id="UP000264541"/>
    </source>
</evidence>
<dbReference type="AlphaFoldDB" id="A0A372LQ44"/>
<sequence length="196" mass="23155">MEEESEIMNPNIYLDSLQFKLKSAAFHHMQTLKSIKDFNEEEQLIAVSSEFTAMMLTFQSSLDIIAQWVNAKLLNSTIKKRVYFDEIFKYHIPDEELNVLLLEMKQNELTKYLRAFCNVTKHRNIIGVLEQNELFASSFLYPSGNLYPGKQFVINKFRSFTERNLISQLDATFMFFNDILMKIISYIKDKYLQKTQ</sequence>
<dbReference type="OrthoDB" id="6870781at2"/>